<dbReference type="EMBL" id="UGQU01000001">
    <property type="protein sequence ID" value="STZ55594.1"/>
    <property type="molecule type" value="Genomic_DNA"/>
</dbReference>
<keyword evidence="1" id="KW-0472">Membrane</keyword>
<evidence type="ECO:0000313" key="2">
    <source>
        <dbReference type="EMBL" id="STZ55594.1"/>
    </source>
</evidence>
<accession>A0A378T5B5</accession>
<evidence type="ECO:0000256" key="1">
    <source>
        <dbReference type="SAM" id="Phobius"/>
    </source>
</evidence>
<keyword evidence="1" id="KW-0812">Transmembrane</keyword>
<organism evidence="2 3">
    <name type="scientific">Moraxella lacunata</name>
    <dbReference type="NCBI Taxonomy" id="477"/>
    <lineage>
        <taxon>Bacteria</taxon>
        <taxon>Pseudomonadati</taxon>
        <taxon>Pseudomonadota</taxon>
        <taxon>Gammaproteobacteria</taxon>
        <taxon>Moraxellales</taxon>
        <taxon>Moraxellaceae</taxon>
        <taxon>Moraxella</taxon>
    </lineage>
</organism>
<proteinExistence type="predicted"/>
<dbReference type="Proteomes" id="UP000254437">
    <property type="component" value="Unassembled WGS sequence"/>
</dbReference>
<reference evidence="2 3" key="1">
    <citation type="submission" date="2018-06" db="EMBL/GenBank/DDBJ databases">
        <authorList>
            <consortium name="Pathogen Informatics"/>
            <person name="Doyle S."/>
        </authorList>
    </citation>
    <scope>NUCLEOTIDE SEQUENCE [LARGE SCALE GENOMIC DNA]</scope>
    <source>
        <strain evidence="2 3">NCTC10359</strain>
    </source>
</reference>
<protein>
    <submittedName>
        <fullName evidence="2">Uncharacterized protein</fullName>
    </submittedName>
</protein>
<keyword evidence="1" id="KW-1133">Transmembrane helix</keyword>
<dbReference type="AlphaFoldDB" id="A0A378T5B5"/>
<name>A0A378T5B5_MORLA</name>
<feature type="transmembrane region" description="Helical" evidence="1">
    <location>
        <begin position="27"/>
        <end position="52"/>
    </location>
</feature>
<sequence length="53" mass="5485">MFNNHKSNSQLQIGGKMTSKGVDKVGLIQAVALCGFALASIILAVSALILALK</sequence>
<evidence type="ECO:0000313" key="3">
    <source>
        <dbReference type="Proteomes" id="UP000254437"/>
    </source>
</evidence>
<gene>
    <name evidence="2" type="ORF">NCTC10359_00188</name>
</gene>